<feature type="transmembrane region" description="Helical" evidence="6">
    <location>
        <begin position="122"/>
        <end position="144"/>
    </location>
</feature>
<dbReference type="InterPro" id="IPR020846">
    <property type="entry name" value="MFS_dom"/>
</dbReference>
<dbReference type="Gene3D" id="1.20.1250.20">
    <property type="entry name" value="MFS general substrate transporter like domains"/>
    <property type="match status" value="1"/>
</dbReference>
<feature type="region of interest" description="Disordered" evidence="5">
    <location>
        <begin position="1"/>
        <end position="29"/>
    </location>
</feature>
<keyword evidence="9" id="KW-1185">Reference proteome</keyword>
<dbReference type="AlphaFoldDB" id="A0A372GMJ4"/>
<feature type="transmembrane region" description="Helical" evidence="6">
    <location>
        <begin position="207"/>
        <end position="226"/>
    </location>
</feature>
<reference evidence="8 9" key="1">
    <citation type="submission" date="2018-08" db="EMBL/GenBank/DDBJ databases">
        <title>Actinomadura spongicola sp. nov., isolated from marine sponge Leucetta chagosensis.</title>
        <authorList>
            <person name="Li L."/>
            <person name="Lin H.W."/>
        </authorList>
    </citation>
    <scope>NUCLEOTIDE SEQUENCE [LARGE SCALE GENOMIC DNA]</scope>
    <source>
        <strain evidence="8 9">LHW52907</strain>
    </source>
</reference>
<evidence type="ECO:0000259" key="7">
    <source>
        <dbReference type="PROSITE" id="PS50850"/>
    </source>
</evidence>
<sequence>MVDRVTDSSGSPPLKVTAPGEAEPPDGSLQYDPAELITVGRTTLTRARYLRRLLLIIYAAYFLASFDGAVAGAAGPTMTRVFDVSAKTLLYSTAAIGLVATLFSVLAGLLIDRYGRKRVFSYSLLGVGLFSGFTSIITAFWQYILLRALVSVTEAGIRGSQTVLISEEAPPKQRGSYQGFGWLALYLGTGIGSVAAAGILDAGKWRLLFALTFLPMLLVLVTTRWLRESPRFTRLREDSPDGPGRLLRTGLRNAAQEIERDALRRLFSRPFRRQTAAMMGFGLFCTSAGAFTLLVAPLYLVENRDYSESRASLFIGVMALFSLLGNLPAGWLSDRISPKHVMVIWEALGTLLVIPLVVPGVGDWAIYLAFAAMGFFVSTGVVSFSVYLTGAFTTAIRGTALSMVLVSASLGGIIIPLISAPLVDLDVSYAVPLLILSFPLGALVSAMALRPVTPGVDIDRQAEEISRGS</sequence>
<protein>
    <submittedName>
        <fullName evidence="8">MFS transporter</fullName>
    </submittedName>
</protein>
<feature type="transmembrane region" description="Helical" evidence="6">
    <location>
        <begin position="311"/>
        <end position="329"/>
    </location>
</feature>
<evidence type="ECO:0000256" key="5">
    <source>
        <dbReference type="SAM" id="MobiDB-lite"/>
    </source>
</evidence>
<evidence type="ECO:0000256" key="3">
    <source>
        <dbReference type="ARBA" id="ARBA00022989"/>
    </source>
</evidence>
<dbReference type="PROSITE" id="PS50850">
    <property type="entry name" value="MFS"/>
    <property type="match status" value="1"/>
</dbReference>
<evidence type="ECO:0000256" key="6">
    <source>
        <dbReference type="SAM" id="Phobius"/>
    </source>
</evidence>
<organism evidence="8 9">
    <name type="scientific">Actinomadura spongiicola</name>
    <dbReference type="NCBI Taxonomy" id="2303421"/>
    <lineage>
        <taxon>Bacteria</taxon>
        <taxon>Bacillati</taxon>
        <taxon>Actinomycetota</taxon>
        <taxon>Actinomycetes</taxon>
        <taxon>Streptosporangiales</taxon>
        <taxon>Thermomonosporaceae</taxon>
        <taxon>Actinomadura</taxon>
    </lineage>
</organism>
<feature type="domain" description="Major facilitator superfamily (MFS) profile" evidence="7">
    <location>
        <begin position="53"/>
        <end position="454"/>
    </location>
</feature>
<feature type="transmembrane region" description="Helical" evidence="6">
    <location>
        <begin position="429"/>
        <end position="449"/>
    </location>
</feature>
<dbReference type="InterPro" id="IPR036259">
    <property type="entry name" value="MFS_trans_sf"/>
</dbReference>
<proteinExistence type="predicted"/>
<dbReference type="InterPro" id="IPR011701">
    <property type="entry name" value="MFS"/>
</dbReference>
<dbReference type="PANTHER" id="PTHR23508">
    <property type="entry name" value="CARBOXYLIC ACID TRANSPORTER PROTEIN HOMOLOG"/>
    <property type="match status" value="1"/>
</dbReference>
<dbReference type="PROSITE" id="PS00216">
    <property type="entry name" value="SUGAR_TRANSPORT_1"/>
    <property type="match status" value="1"/>
</dbReference>
<dbReference type="Pfam" id="PF07690">
    <property type="entry name" value="MFS_1"/>
    <property type="match status" value="1"/>
</dbReference>
<evidence type="ECO:0000256" key="2">
    <source>
        <dbReference type="ARBA" id="ARBA00022692"/>
    </source>
</evidence>
<feature type="transmembrane region" description="Helical" evidence="6">
    <location>
        <begin position="341"/>
        <end position="358"/>
    </location>
</feature>
<keyword evidence="3 6" id="KW-1133">Transmembrane helix</keyword>
<feature type="transmembrane region" description="Helical" evidence="6">
    <location>
        <begin position="364"/>
        <end position="388"/>
    </location>
</feature>
<evidence type="ECO:0000313" key="8">
    <source>
        <dbReference type="EMBL" id="RFS86608.1"/>
    </source>
</evidence>
<name>A0A372GMJ4_9ACTN</name>
<dbReference type="EMBL" id="QVNQ01000002">
    <property type="protein sequence ID" value="RFS86608.1"/>
    <property type="molecule type" value="Genomic_DNA"/>
</dbReference>
<feature type="transmembrane region" description="Helical" evidence="6">
    <location>
        <begin position="400"/>
        <end position="423"/>
    </location>
</feature>
<dbReference type="GO" id="GO:0046943">
    <property type="term" value="F:carboxylic acid transmembrane transporter activity"/>
    <property type="evidence" value="ECO:0007669"/>
    <property type="project" value="TreeGrafter"/>
</dbReference>
<accession>A0A372GMJ4</accession>
<feature type="transmembrane region" description="Helical" evidence="6">
    <location>
        <begin position="89"/>
        <end position="110"/>
    </location>
</feature>
<dbReference type="CDD" id="cd17316">
    <property type="entry name" value="MFS_SV2_like"/>
    <property type="match status" value="1"/>
</dbReference>
<keyword evidence="2 6" id="KW-0812">Transmembrane</keyword>
<evidence type="ECO:0000256" key="1">
    <source>
        <dbReference type="ARBA" id="ARBA00004651"/>
    </source>
</evidence>
<evidence type="ECO:0000313" key="9">
    <source>
        <dbReference type="Proteomes" id="UP000262882"/>
    </source>
</evidence>
<gene>
    <name evidence="8" type="ORF">D0T12_08600</name>
</gene>
<dbReference type="RefSeq" id="WP_117398890.1">
    <property type="nucleotide sequence ID" value="NZ_QVNQ01000002.1"/>
</dbReference>
<comment type="subcellular location">
    <subcellularLocation>
        <location evidence="1">Cell membrane</location>
        <topology evidence="1">Multi-pass membrane protein</topology>
    </subcellularLocation>
</comment>
<dbReference type="Proteomes" id="UP000262882">
    <property type="component" value="Unassembled WGS sequence"/>
</dbReference>
<comment type="caution">
    <text evidence="8">The sequence shown here is derived from an EMBL/GenBank/DDBJ whole genome shotgun (WGS) entry which is preliminary data.</text>
</comment>
<evidence type="ECO:0000256" key="4">
    <source>
        <dbReference type="ARBA" id="ARBA00023136"/>
    </source>
</evidence>
<feature type="transmembrane region" description="Helical" evidence="6">
    <location>
        <begin position="53"/>
        <end position="74"/>
    </location>
</feature>
<feature type="transmembrane region" description="Helical" evidence="6">
    <location>
        <begin position="275"/>
        <end position="299"/>
    </location>
</feature>
<dbReference type="SUPFAM" id="SSF103473">
    <property type="entry name" value="MFS general substrate transporter"/>
    <property type="match status" value="1"/>
</dbReference>
<dbReference type="PANTHER" id="PTHR23508:SF10">
    <property type="entry name" value="CARBOXYLIC ACID TRANSPORTER PROTEIN HOMOLOG"/>
    <property type="match status" value="1"/>
</dbReference>
<dbReference type="GO" id="GO:0005886">
    <property type="term" value="C:plasma membrane"/>
    <property type="evidence" value="ECO:0007669"/>
    <property type="project" value="UniProtKB-SubCell"/>
</dbReference>
<keyword evidence="4 6" id="KW-0472">Membrane</keyword>
<dbReference type="InterPro" id="IPR005829">
    <property type="entry name" value="Sugar_transporter_CS"/>
</dbReference>